<feature type="region of interest" description="Disordered" evidence="1">
    <location>
        <begin position="1"/>
        <end position="51"/>
    </location>
</feature>
<comment type="caution">
    <text evidence="3">The sequence shown here is derived from an EMBL/GenBank/DDBJ whole genome shotgun (WGS) entry which is preliminary data.</text>
</comment>
<evidence type="ECO:0000256" key="1">
    <source>
        <dbReference type="SAM" id="MobiDB-lite"/>
    </source>
</evidence>
<dbReference type="InterPro" id="IPR037950">
    <property type="entry name" value="PgdA-like"/>
</dbReference>
<dbReference type="PROSITE" id="PS51677">
    <property type="entry name" value="NODB"/>
    <property type="match status" value="1"/>
</dbReference>
<dbReference type="SUPFAM" id="SSF88713">
    <property type="entry name" value="Glycoside hydrolase/deacetylase"/>
    <property type="match status" value="1"/>
</dbReference>
<evidence type="ECO:0000313" key="4">
    <source>
        <dbReference type="Proteomes" id="UP000655523"/>
    </source>
</evidence>
<sequence length="333" mass="37222">MAQDTVTLAGPQSPTASQSHAHSASTPKELGSVSRLEDVKRQSNQTGSLAQRWPEGRRSCVALAFDLDGPTGDAMLNGSIWINPSYFTLGSYGPWRALGRLLDMLSERCVPATFFVPAWVVENWPDQCAAIIAGGHEIAYHGYRHEAFWTLDRDGQRAVMERSAEVFAKYLGVRPVGFRTPSGDWGPDTIRVLMEAGVRYSSSMRGDDRPYLLHAEGMVEPMVEIPGRWELDDYASLAYHRNPDFPASLDRIASYDTTLDNWRREFDGSHRDGLCLTTLFHPKVSGKPGRIALLERLIDHMHAQGDVWFATCRDVAQWWLDNNTSGHSQELTA</sequence>
<organism evidence="3 4">
    <name type="scientific">Paraburkholderia elongata</name>
    <dbReference type="NCBI Taxonomy" id="2675747"/>
    <lineage>
        <taxon>Bacteria</taxon>
        <taxon>Pseudomonadati</taxon>
        <taxon>Pseudomonadota</taxon>
        <taxon>Betaproteobacteria</taxon>
        <taxon>Burkholderiales</taxon>
        <taxon>Burkholderiaceae</taxon>
        <taxon>Paraburkholderia</taxon>
    </lineage>
</organism>
<reference evidence="3 4" key="1">
    <citation type="submission" date="2019-11" db="EMBL/GenBank/DDBJ databases">
        <title>Metabolism of dissolved organic matter in forest soils.</title>
        <authorList>
            <person name="Cyle K.T."/>
            <person name="Wilhelm R.C."/>
            <person name="Martinez C.E."/>
        </authorList>
    </citation>
    <scope>NUCLEOTIDE SEQUENCE [LARGE SCALE GENOMIC DNA]</scope>
    <source>
        <strain evidence="3 4">5N</strain>
    </source>
</reference>
<dbReference type="Pfam" id="PF01522">
    <property type="entry name" value="Polysacc_deac_1"/>
    <property type="match status" value="1"/>
</dbReference>
<dbReference type="Proteomes" id="UP000655523">
    <property type="component" value="Unassembled WGS sequence"/>
</dbReference>
<dbReference type="CDD" id="cd10938">
    <property type="entry name" value="CE4_HpPgdA_like"/>
    <property type="match status" value="1"/>
</dbReference>
<name>A0A972SG67_9BURK</name>
<dbReference type="PANTHER" id="PTHR47561">
    <property type="entry name" value="POLYSACCHARIDE DEACETYLASE FAMILY PROTEIN (AFU_ORTHOLOGUE AFUA_6G05030)"/>
    <property type="match status" value="1"/>
</dbReference>
<gene>
    <name evidence="3" type="ORF">GNZ13_03015</name>
</gene>
<accession>A0A972SG67</accession>
<evidence type="ECO:0000313" key="3">
    <source>
        <dbReference type="EMBL" id="NPT53609.1"/>
    </source>
</evidence>
<dbReference type="AlphaFoldDB" id="A0A972SG67"/>
<proteinExistence type="predicted"/>
<dbReference type="EMBL" id="WOEZ01000018">
    <property type="protein sequence ID" value="NPT53609.1"/>
    <property type="molecule type" value="Genomic_DNA"/>
</dbReference>
<dbReference type="InterPro" id="IPR002509">
    <property type="entry name" value="NODB_dom"/>
</dbReference>
<dbReference type="RefSeq" id="WP_172160368.1">
    <property type="nucleotide sequence ID" value="NZ_WOEZ01000018.1"/>
</dbReference>
<dbReference type="GO" id="GO:0005975">
    <property type="term" value="P:carbohydrate metabolic process"/>
    <property type="evidence" value="ECO:0007669"/>
    <property type="project" value="InterPro"/>
</dbReference>
<feature type="compositionally biased region" description="Low complexity" evidence="1">
    <location>
        <begin position="12"/>
        <end position="27"/>
    </location>
</feature>
<evidence type="ECO:0000259" key="2">
    <source>
        <dbReference type="PROSITE" id="PS51677"/>
    </source>
</evidence>
<dbReference type="InterPro" id="IPR011330">
    <property type="entry name" value="Glyco_hydro/deAcase_b/a-brl"/>
</dbReference>
<feature type="domain" description="NodB homology" evidence="2">
    <location>
        <begin position="78"/>
        <end position="310"/>
    </location>
</feature>
<dbReference type="Gene3D" id="3.20.20.370">
    <property type="entry name" value="Glycoside hydrolase/deacetylase"/>
    <property type="match status" value="1"/>
</dbReference>
<keyword evidence="4" id="KW-1185">Reference proteome</keyword>
<protein>
    <submittedName>
        <fullName evidence="3">Polysaccharide deacetylase family protein</fullName>
    </submittedName>
</protein>
<dbReference type="GO" id="GO:0016810">
    <property type="term" value="F:hydrolase activity, acting on carbon-nitrogen (but not peptide) bonds"/>
    <property type="evidence" value="ECO:0007669"/>
    <property type="project" value="InterPro"/>
</dbReference>
<dbReference type="PANTHER" id="PTHR47561:SF1">
    <property type="entry name" value="POLYSACCHARIDE DEACETYLASE FAMILY PROTEIN (AFU_ORTHOLOGUE AFUA_6G05030)"/>
    <property type="match status" value="1"/>
</dbReference>